<dbReference type="STRING" id="1195760.SAMN05444281_1900"/>
<sequence length="103" mass="11736">MKNSWLKITIAHLFLALFISIKMAGLHAFFHSDEDNGHINHCKVCEHVVLDNLTPSLASYTGDFEFDLLKKEITQEVKTDYNFVVISARDTSQLFSRPPPAKK</sequence>
<dbReference type="OrthoDB" id="1452502at2"/>
<protein>
    <submittedName>
        <fullName evidence="1">Uncharacterized protein</fullName>
    </submittedName>
</protein>
<evidence type="ECO:0000313" key="1">
    <source>
        <dbReference type="EMBL" id="SHH76141.1"/>
    </source>
</evidence>
<dbReference type="RefSeq" id="WP_143155278.1">
    <property type="nucleotide sequence ID" value="NZ_BMEN01000003.1"/>
</dbReference>
<reference evidence="2" key="1">
    <citation type="submission" date="2016-11" db="EMBL/GenBank/DDBJ databases">
        <authorList>
            <person name="Varghese N."/>
            <person name="Submissions S."/>
        </authorList>
    </citation>
    <scope>NUCLEOTIDE SEQUENCE [LARGE SCALE GENOMIC DNA]</scope>
    <source>
        <strain evidence="2">DSM 100572</strain>
    </source>
</reference>
<accession>A0A1M5VLN0</accession>
<dbReference type="EMBL" id="FQXQ01000003">
    <property type="protein sequence ID" value="SHH76141.1"/>
    <property type="molecule type" value="Genomic_DNA"/>
</dbReference>
<gene>
    <name evidence="1" type="ORF">SAMN05444281_1900</name>
</gene>
<name>A0A1M5VLN0_9FLAO</name>
<dbReference type="AlphaFoldDB" id="A0A1M5VLN0"/>
<evidence type="ECO:0000313" key="2">
    <source>
        <dbReference type="Proteomes" id="UP000184109"/>
    </source>
</evidence>
<proteinExistence type="predicted"/>
<keyword evidence="2" id="KW-1185">Reference proteome</keyword>
<dbReference type="Proteomes" id="UP000184109">
    <property type="component" value="Unassembled WGS sequence"/>
</dbReference>
<organism evidence="1 2">
    <name type="scientific">Wenyingzhuangia marina</name>
    <dbReference type="NCBI Taxonomy" id="1195760"/>
    <lineage>
        <taxon>Bacteria</taxon>
        <taxon>Pseudomonadati</taxon>
        <taxon>Bacteroidota</taxon>
        <taxon>Flavobacteriia</taxon>
        <taxon>Flavobacteriales</taxon>
        <taxon>Flavobacteriaceae</taxon>
        <taxon>Wenyingzhuangia</taxon>
    </lineage>
</organism>